<sequence length="222" mass="23155">MDADRWAAVDRYFAEALIPPDPVLDAALADSDAAGLPPINVAPTQGRLLHLLARMVGARRILEVGTLGGYSAIWLGRALPEDGRLVTLEADPAHAAVARANLARAGLADRVEVRVGPALETLPRLAAEGQGPFDLVFIDADKPNNPGYVHWALELSRPGTAIVVDNVVRGGAVADPASRDAGVLGVRRLMELIAAEPRVVATALQTVGAKGYDGFAVALVVG</sequence>
<dbReference type="Pfam" id="PF01596">
    <property type="entry name" value="Methyltransf_3"/>
    <property type="match status" value="1"/>
</dbReference>
<dbReference type="SUPFAM" id="SSF53335">
    <property type="entry name" value="S-adenosyl-L-methionine-dependent methyltransferases"/>
    <property type="match status" value="1"/>
</dbReference>
<dbReference type="CDD" id="cd02440">
    <property type="entry name" value="AdoMet_MTases"/>
    <property type="match status" value="1"/>
</dbReference>
<name>A0A6J4UGZ3_9BACT</name>
<dbReference type="InterPro" id="IPR050362">
    <property type="entry name" value="Cation-dep_OMT"/>
</dbReference>
<evidence type="ECO:0000256" key="2">
    <source>
        <dbReference type="ARBA" id="ARBA00022679"/>
    </source>
</evidence>
<evidence type="ECO:0000256" key="3">
    <source>
        <dbReference type="ARBA" id="ARBA00022691"/>
    </source>
</evidence>
<dbReference type="PANTHER" id="PTHR10509">
    <property type="entry name" value="O-METHYLTRANSFERASE-RELATED"/>
    <property type="match status" value="1"/>
</dbReference>
<dbReference type="InterPro" id="IPR029063">
    <property type="entry name" value="SAM-dependent_MTases_sf"/>
</dbReference>
<organism evidence="4">
    <name type="scientific">uncultured Thermomicrobiales bacterium</name>
    <dbReference type="NCBI Taxonomy" id="1645740"/>
    <lineage>
        <taxon>Bacteria</taxon>
        <taxon>Pseudomonadati</taxon>
        <taxon>Thermomicrobiota</taxon>
        <taxon>Thermomicrobia</taxon>
        <taxon>Thermomicrobiales</taxon>
        <taxon>environmental samples</taxon>
    </lineage>
</organism>
<dbReference type="GO" id="GO:0008757">
    <property type="term" value="F:S-adenosylmethionine-dependent methyltransferase activity"/>
    <property type="evidence" value="ECO:0007669"/>
    <property type="project" value="TreeGrafter"/>
</dbReference>
<dbReference type="PANTHER" id="PTHR10509:SF14">
    <property type="entry name" value="CAFFEOYL-COA O-METHYLTRANSFERASE 3-RELATED"/>
    <property type="match status" value="1"/>
</dbReference>
<dbReference type="InterPro" id="IPR002935">
    <property type="entry name" value="SAM_O-MeTrfase"/>
</dbReference>
<dbReference type="AlphaFoldDB" id="A0A6J4UGZ3"/>
<keyword evidence="3" id="KW-0949">S-adenosyl-L-methionine</keyword>
<evidence type="ECO:0000256" key="1">
    <source>
        <dbReference type="ARBA" id="ARBA00022603"/>
    </source>
</evidence>
<proteinExistence type="predicted"/>
<dbReference type="Gene3D" id="3.40.50.150">
    <property type="entry name" value="Vaccinia Virus protein VP39"/>
    <property type="match status" value="1"/>
</dbReference>
<keyword evidence="1 4" id="KW-0489">Methyltransferase</keyword>
<evidence type="ECO:0000313" key="4">
    <source>
        <dbReference type="EMBL" id="CAA9550072.1"/>
    </source>
</evidence>
<keyword evidence="2 4" id="KW-0808">Transferase</keyword>
<dbReference type="EMBL" id="CADCWE010000187">
    <property type="protein sequence ID" value="CAA9550072.1"/>
    <property type="molecule type" value="Genomic_DNA"/>
</dbReference>
<reference evidence="4" key="1">
    <citation type="submission" date="2020-02" db="EMBL/GenBank/DDBJ databases">
        <authorList>
            <person name="Meier V. D."/>
        </authorList>
    </citation>
    <scope>NUCLEOTIDE SEQUENCE</scope>
    <source>
        <strain evidence="4">AVDCRST_MAG73</strain>
    </source>
</reference>
<gene>
    <name evidence="4" type="ORF">AVDCRST_MAG73-2782</name>
</gene>
<dbReference type="GO" id="GO:0032259">
    <property type="term" value="P:methylation"/>
    <property type="evidence" value="ECO:0007669"/>
    <property type="project" value="UniProtKB-KW"/>
</dbReference>
<protein>
    <submittedName>
        <fullName evidence="4">O-methyltransferase</fullName>
    </submittedName>
</protein>
<dbReference type="PROSITE" id="PS51682">
    <property type="entry name" value="SAM_OMT_I"/>
    <property type="match status" value="1"/>
</dbReference>
<dbReference type="GO" id="GO:0008171">
    <property type="term" value="F:O-methyltransferase activity"/>
    <property type="evidence" value="ECO:0007669"/>
    <property type="project" value="InterPro"/>
</dbReference>
<accession>A0A6J4UGZ3</accession>